<dbReference type="GO" id="GO:0010605">
    <property type="term" value="P:negative regulation of macromolecule metabolic process"/>
    <property type="evidence" value="ECO:0007669"/>
    <property type="project" value="UniProtKB-ARBA"/>
</dbReference>
<keyword evidence="9 12" id="KW-0443">Lipid metabolism</keyword>
<dbReference type="InterPro" id="IPR033452">
    <property type="entry name" value="GH30_C"/>
</dbReference>
<keyword evidence="12" id="KW-0326">Glycosidase</keyword>
<evidence type="ECO:0000313" key="15">
    <source>
        <dbReference type="EnsemblMetazoa" id="SMAR011810-PA"/>
    </source>
</evidence>
<dbReference type="EMBL" id="JH432104">
    <property type="status" value="NOT_ANNOTATED_CDS"/>
    <property type="molecule type" value="Genomic_DNA"/>
</dbReference>
<proteinExistence type="inferred from homology"/>
<accession>T1JDD3</accession>
<dbReference type="Pfam" id="PF02055">
    <property type="entry name" value="Glyco_hydro_30"/>
    <property type="match status" value="1"/>
</dbReference>
<organism evidence="15 16">
    <name type="scientific">Strigamia maritima</name>
    <name type="common">European centipede</name>
    <name type="synonym">Geophilus maritimus</name>
    <dbReference type="NCBI Taxonomy" id="126957"/>
    <lineage>
        <taxon>Eukaryota</taxon>
        <taxon>Metazoa</taxon>
        <taxon>Ecdysozoa</taxon>
        <taxon>Arthropoda</taxon>
        <taxon>Myriapoda</taxon>
        <taxon>Chilopoda</taxon>
        <taxon>Pleurostigmophora</taxon>
        <taxon>Geophilomorpha</taxon>
        <taxon>Linotaeniidae</taxon>
        <taxon>Strigamia</taxon>
    </lineage>
</organism>
<dbReference type="eggNOG" id="KOG2566">
    <property type="taxonomic scope" value="Eukaryota"/>
</dbReference>
<evidence type="ECO:0000313" key="16">
    <source>
        <dbReference type="Proteomes" id="UP000014500"/>
    </source>
</evidence>
<keyword evidence="8 12" id="KW-0746">Sphingolipid metabolism</keyword>
<dbReference type="GO" id="GO:0051246">
    <property type="term" value="P:regulation of protein metabolic process"/>
    <property type="evidence" value="ECO:0007669"/>
    <property type="project" value="UniProtKB-ARBA"/>
</dbReference>
<dbReference type="PANTHER" id="PTHR11069">
    <property type="entry name" value="GLUCOSYLCERAMIDASE"/>
    <property type="match status" value="1"/>
</dbReference>
<dbReference type="GO" id="GO:0005102">
    <property type="term" value="F:signaling receptor binding"/>
    <property type="evidence" value="ECO:0007669"/>
    <property type="project" value="UniProtKB-ARBA"/>
</dbReference>
<protein>
    <recommendedName>
        <fullName evidence="5 12">Glucosylceramidase</fullName>
        <ecNumber evidence="5 12">3.2.1.45</ecNumber>
    </recommendedName>
</protein>
<dbReference type="STRING" id="126957.T1JDD3"/>
<dbReference type="PhylomeDB" id="T1JDD3"/>
<dbReference type="GO" id="GO:0004348">
    <property type="term" value="F:glucosylceramidase activity"/>
    <property type="evidence" value="ECO:0007669"/>
    <property type="project" value="UniProtKB-EC"/>
</dbReference>
<dbReference type="PRINTS" id="PR00843">
    <property type="entry name" value="GLHYDRLASE30"/>
</dbReference>
<evidence type="ECO:0000256" key="6">
    <source>
        <dbReference type="ARBA" id="ARBA00022729"/>
    </source>
</evidence>
<evidence type="ECO:0000259" key="14">
    <source>
        <dbReference type="Pfam" id="PF17189"/>
    </source>
</evidence>
<evidence type="ECO:0000256" key="8">
    <source>
        <dbReference type="ARBA" id="ARBA00022919"/>
    </source>
</evidence>
<dbReference type="EC" id="3.2.1.45" evidence="5 12"/>
<evidence type="ECO:0000256" key="4">
    <source>
        <dbReference type="ARBA" id="ARBA00005382"/>
    </source>
</evidence>
<dbReference type="GO" id="GO:0016758">
    <property type="term" value="F:hexosyltransferase activity"/>
    <property type="evidence" value="ECO:0007669"/>
    <property type="project" value="UniProtKB-ARBA"/>
</dbReference>
<dbReference type="GO" id="GO:0008202">
    <property type="term" value="P:steroid metabolic process"/>
    <property type="evidence" value="ECO:0007669"/>
    <property type="project" value="UniProtKB-ARBA"/>
</dbReference>
<reference evidence="15" key="2">
    <citation type="submission" date="2015-02" db="UniProtKB">
        <authorList>
            <consortium name="EnsemblMetazoa"/>
        </authorList>
    </citation>
    <scope>IDENTIFICATION</scope>
</reference>
<evidence type="ECO:0000256" key="10">
    <source>
        <dbReference type="ARBA" id="ARBA00050474"/>
    </source>
</evidence>
<dbReference type="GO" id="GO:0030163">
    <property type="term" value="P:protein catabolic process"/>
    <property type="evidence" value="ECO:0007669"/>
    <property type="project" value="UniProtKB-ARBA"/>
</dbReference>
<reference evidence="16" key="1">
    <citation type="submission" date="2011-05" db="EMBL/GenBank/DDBJ databases">
        <authorList>
            <person name="Richards S.R."/>
            <person name="Qu J."/>
            <person name="Jiang H."/>
            <person name="Jhangiani S.N."/>
            <person name="Agravi P."/>
            <person name="Goodspeed R."/>
            <person name="Gross S."/>
            <person name="Mandapat C."/>
            <person name="Jackson L."/>
            <person name="Mathew T."/>
            <person name="Pu L."/>
            <person name="Thornton R."/>
            <person name="Saada N."/>
            <person name="Wilczek-Boney K.B."/>
            <person name="Lee S."/>
            <person name="Kovar C."/>
            <person name="Wu Y."/>
            <person name="Scherer S.E."/>
            <person name="Worley K.C."/>
            <person name="Muzny D.M."/>
            <person name="Gibbs R."/>
        </authorList>
    </citation>
    <scope>NUCLEOTIDE SEQUENCE</scope>
    <source>
        <strain evidence="16">Brora</strain>
    </source>
</reference>
<evidence type="ECO:0000256" key="5">
    <source>
        <dbReference type="ARBA" id="ARBA00012658"/>
    </source>
</evidence>
<dbReference type="FunFam" id="3.20.20.80:FF:000030">
    <property type="entry name" value="Lysosomal acid glucosylceramidase"/>
    <property type="match status" value="1"/>
</dbReference>
<dbReference type="GO" id="GO:0006680">
    <property type="term" value="P:glucosylceramide catabolic process"/>
    <property type="evidence" value="ECO:0007669"/>
    <property type="project" value="UniProtKB-ARBA"/>
</dbReference>
<dbReference type="HOGENOM" id="CLU_014379_1_2_1"/>
<feature type="domain" description="Glycosyl hydrolase family 30 beta sandwich" evidence="14">
    <location>
        <begin position="422"/>
        <end position="483"/>
    </location>
</feature>
<feature type="domain" description="Glycosyl hydrolase family 30 TIM-barrel" evidence="13">
    <location>
        <begin position="71"/>
        <end position="419"/>
    </location>
</feature>
<dbReference type="GO" id="GO:0006066">
    <property type="term" value="P:alcohol metabolic process"/>
    <property type="evidence" value="ECO:0007669"/>
    <property type="project" value="UniProtKB-ARBA"/>
</dbReference>
<comment type="catalytic activity">
    <reaction evidence="11">
        <text>an N-acyl-1-beta-D-glucosyl-15-methylhexadecasphing-4-enine + H2O = an N-acyl-15-methylhexadecasphing-4-enine + D-glucose</text>
        <dbReference type="Rhea" id="RHEA:34755"/>
        <dbReference type="ChEBI" id="CHEBI:4167"/>
        <dbReference type="ChEBI" id="CHEBI:15377"/>
        <dbReference type="ChEBI" id="CHEBI:70815"/>
        <dbReference type="ChEBI" id="CHEBI:70846"/>
    </reaction>
    <physiologicalReaction direction="left-to-right" evidence="11">
        <dbReference type="Rhea" id="RHEA:34756"/>
    </physiologicalReaction>
</comment>
<evidence type="ECO:0000256" key="9">
    <source>
        <dbReference type="ARBA" id="ARBA00023098"/>
    </source>
</evidence>
<evidence type="ECO:0000259" key="13">
    <source>
        <dbReference type="Pfam" id="PF02055"/>
    </source>
</evidence>
<dbReference type="GO" id="GO:0007040">
    <property type="term" value="P:lysosome organization"/>
    <property type="evidence" value="ECO:0007669"/>
    <property type="project" value="UniProtKB-ARBA"/>
</dbReference>
<dbReference type="OMA" id="GLMWNFA"/>
<dbReference type="Proteomes" id="UP000014500">
    <property type="component" value="Unassembled WGS sequence"/>
</dbReference>
<dbReference type="GO" id="GO:0005774">
    <property type="term" value="C:vacuolar membrane"/>
    <property type="evidence" value="ECO:0007669"/>
    <property type="project" value="UniProtKB-ARBA"/>
</dbReference>
<dbReference type="SUPFAM" id="SSF51011">
    <property type="entry name" value="Glycosyl hydrolase domain"/>
    <property type="match status" value="1"/>
</dbReference>
<dbReference type="Gene3D" id="3.20.20.80">
    <property type="entry name" value="Glycosidases"/>
    <property type="match status" value="1"/>
</dbReference>
<evidence type="ECO:0000256" key="12">
    <source>
        <dbReference type="RuleBase" id="RU361188"/>
    </source>
</evidence>
<evidence type="ECO:0000256" key="11">
    <source>
        <dbReference type="ARBA" id="ARBA00051345"/>
    </source>
</evidence>
<keyword evidence="6" id="KW-0732">Signal</keyword>
<dbReference type="InterPro" id="IPR017853">
    <property type="entry name" value="GH"/>
</dbReference>
<dbReference type="SUPFAM" id="SSF51445">
    <property type="entry name" value="(Trans)glycosidases"/>
    <property type="match status" value="1"/>
</dbReference>
<dbReference type="InterPro" id="IPR033453">
    <property type="entry name" value="Glyco_hydro_30_TIM-barrel"/>
</dbReference>
<keyword evidence="7 12" id="KW-0378">Hydrolase</keyword>
<dbReference type="GO" id="GO:0006914">
    <property type="term" value="P:autophagy"/>
    <property type="evidence" value="ECO:0007669"/>
    <property type="project" value="UniProtKB-ARBA"/>
</dbReference>
<comment type="pathway">
    <text evidence="3">Sphingolipid metabolism.</text>
</comment>
<comment type="pathway">
    <text evidence="2">Lipid metabolism; sphingolipid metabolism.</text>
</comment>
<evidence type="ECO:0000256" key="2">
    <source>
        <dbReference type="ARBA" id="ARBA00004760"/>
    </source>
</evidence>
<comment type="catalytic activity">
    <reaction evidence="10">
        <text>a beta-D-glucosylceramide + H2O = an N-acyl-sphingoid base + D-glucose</text>
        <dbReference type="Rhea" id="RHEA:81447"/>
        <dbReference type="ChEBI" id="CHEBI:4167"/>
        <dbReference type="ChEBI" id="CHEBI:15377"/>
        <dbReference type="ChEBI" id="CHEBI:83264"/>
        <dbReference type="ChEBI" id="CHEBI:83273"/>
    </reaction>
    <physiologicalReaction direction="left-to-right" evidence="10">
        <dbReference type="Rhea" id="RHEA:81448"/>
    </physiologicalReaction>
</comment>
<comment type="similarity">
    <text evidence="4 12">Belongs to the glycosyl hydrolase 30 family.</text>
</comment>
<evidence type="ECO:0000256" key="3">
    <source>
        <dbReference type="ARBA" id="ARBA00004991"/>
    </source>
</evidence>
<sequence length="487" mass="54948">MCNSTVCDTLGPVTPVGSGQYVVYTSNKAGLRFYRQVHKFTPKTTHNKMKFPDGKIPTSEVNREHTFQTVLGFGGAFTDAAGINILQLSAPVQEKLIQSYFSTEGIEYTFARVPMAGSDFSTHTYSYNEEEGDFNMTHFNLTEEDHKYKIPLIQRAMDMSKRSLFVYATPWSAPAWMKTSDEFSGKGTLKGEPGGEYYQAWAEYFAKFLEEYGKNNISFWAVTAQNEPTDGDIANFSFNSLGFTAETQREFVAKNLGPTLEKSGFSQVKIIILDDQRLMLPKWAQTVLSDPVANKYVSGIGVHWYLDLVVPAEVLTLTHDKFPDKFILASEACEGSLPWTKNHVSLGSWDRAESYAYDIIQDLGHWVVGWTDWNLALNLEGGPNWAKNFVDSPIIVDAKMDQFYKQPMFYALGQFSKFLQPDAVRIDLDPMPQGLDALAFLNPDNSTVIVALNRKSYPVPISIHDEKQGYLEGQVPAHSIQTFMWWM</sequence>
<comment type="catalytic activity">
    <reaction evidence="1">
        <text>a beta-D-glucosyl-(1&lt;-&gt;1')-N-acylsphing-4-enine + H2O = an N-acylsphing-4-enine + D-glucose</text>
        <dbReference type="Rhea" id="RHEA:13269"/>
        <dbReference type="ChEBI" id="CHEBI:4167"/>
        <dbReference type="ChEBI" id="CHEBI:15377"/>
        <dbReference type="ChEBI" id="CHEBI:22801"/>
        <dbReference type="ChEBI" id="CHEBI:52639"/>
        <dbReference type="EC" id="3.2.1.45"/>
    </reaction>
    <physiologicalReaction direction="left-to-right" evidence="1">
        <dbReference type="Rhea" id="RHEA:13270"/>
    </physiologicalReaction>
</comment>
<dbReference type="AlphaFoldDB" id="T1JDD3"/>
<evidence type="ECO:0000256" key="7">
    <source>
        <dbReference type="ARBA" id="ARBA00022801"/>
    </source>
</evidence>
<name>T1JDD3_STRMM</name>
<dbReference type="EnsemblMetazoa" id="SMAR011810-RA">
    <property type="protein sequence ID" value="SMAR011810-PA"/>
    <property type="gene ID" value="SMAR011810"/>
</dbReference>
<evidence type="ECO:0000256" key="1">
    <source>
        <dbReference type="ARBA" id="ARBA00001013"/>
    </source>
</evidence>
<dbReference type="Pfam" id="PF17189">
    <property type="entry name" value="Glyco_hydro_30C"/>
    <property type="match status" value="1"/>
</dbReference>
<dbReference type="GO" id="GO:0016241">
    <property type="term" value="P:regulation of macroautophagy"/>
    <property type="evidence" value="ECO:0007669"/>
    <property type="project" value="UniProtKB-ARBA"/>
</dbReference>
<dbReference type="PANTHER" id="PTHR11069:SF23">
    <property type="entry name" value="LYSOSOMAL ACID GLUCOSYLCERAMIDASE"/>
    <property type="match status" value="1"/>
</dbReference>
<dbReference type="GO" id="GO:0005764">
    <property type="term" value="C:lysosome"/>
    <property type="evidence" value="ECO:0007669"/>
    <property type="project" value="UniProtKB-ARBA"/>
</dbReference>
<dbReference type="GO" id="GO:0032006">
    <property type="term" value="P:regulation of TOR signaling"/>
    <property type="evidence" value="ECO:0007669"/>
    <property type="project" value="UniProtKB-ARBA"/>
</dbReference>
<dbReference type="GO" id="GO:0042391">
    <property type="term" value="P:regulation of membrane potential"/>
    <property type="evidence" value="ECO:0007669"/>
    <property type="project" value="UniProtKB-ARBA"/>
</dbReference>
<keyword evidence="16" id="KW-1185">Reference proteome</keyword>
<dbReference type="InterPro" id="IPR001139">
    <property type="entry name" value="Glyco_hydro_30"/>
</dbReference>